<protein>
    <submittedName>
        <fullName evidence="2">Uncharacterized protein</fullName>
    </submittedName>
</protein>
<reference evidence="2" key="1">
    <citation type="submission" date="2018-05" db="EMBL/GenBank/DDBJ databases">
        <authorList>
            <person name="Lanie J.A."/>
            <person name="Ng W.-L."/>
            <person name="Kazmierczak K.M."/>
            <person name="Andrzejewski T.M."/>
            <person name="Davidsen T.M."/>
            <person name="Wayne K.J."/>
            <person name="Tettelin H."/>
            <person name="Glass J.I."/>
            <person name="Rusch D."/>
            <person name="Podicherti R."/>
            <person name="Tsui H.-C.T."/>
            <person name="Winkler M.E."/>
        </authorList>
    </citation>
    <scope>NUCLEOTIDE SEQUENCE</scope>
</reference>
<keyword evidence="1" id="KW-1133">Transmembrane helix</keyword>
<gene>
    <name evidence="2" type="ORF">METZ01_LOCUS50216</name>
</gene>
<evidence type="ECO:0000313" key="2">
    <source>
        <dbReference type="EMBL" id="SUZ97362.1"/>
    </source>
</evidence>
<keyword evidence="1" id="KW-0472">Membrane</keyword>
<evidence type="ECO:0000256" key="1">
    <source>
        <dbReference type="SAM" id="Phobius"/>
    </source>
</evidence>
<keyword evidence="1" id="KW-0812">Transmembrane</keyword>
<organism evidence="2">
    <name type="scientific">marine metagenome</name>
    <dbReference type="NCBI Taxonomy" id="408172"/>
    <lineage>
        <taxon>unclassified sequences</taxon>
        <taxon>metagenomes</taxon>
        <taxon>ecological metagenomes</taxon>
    </lineage>
</organism>
<name>A0A381RZW3_9ZZZZ</name>
<feature type="transmembrane region" description="Helical" evidence="1">
    <location>
        <begin position="20"/>
        <end position="39"/>
    </location>
</feature>
<sequence>MSADGNQVHLIVAQHAPTQIRYAVIAAALADIGLTILAAL</sequence>
<accession>A0A381RZW3</accession>
<proteinExistence type="predicted"/>
<dbReference type="AlphaFoldDB" id="A0A381RZW3"/>
<dbReference type="EMBL" id="UINC01002502">
    <property type="protein sequence ID" value="SUZ97362.1"/>
    <property type="molecule type" value="Genomic_DNA"/>
</dbReference>